<dbReference type="InterPro" id="IPR050490">
    <property type="entry name" value="Bact_solute-bd_prot1"/>
</dbReference>
<protein>
    <submittedName>
        <fullName evidence="2">ABC transporter substrate-binding protein</fullName>
    </submittedName>
</protein>
<dbReference type="Pfam" id="PF13416">
    <property type="entry name" value="SBP_bac_8"/>
    <property type="match status" value="1"/>
</dbReference>
<reference evidence="3" key="1">
    <citation type="journal article" date="2019" name="Int. J. Syst. Evol. Microbiol.">
        <title>The Global Catalogue of Microorganisms (GCM) 10K type strain sequencing project: providing services to taxonomists for standard genome sequencing and annotation.</title>
        <authorList>
            <consortium name="The Broad Institute Genomics Platform"/>
            <consortium name="The Broad Institute Genome Sequencing Center for Infectious Disease"/>
            <person name="Wu L."/>
            <person name="Ma J."/>
        </authorList>
    </citation>
    <scope>NUCLEOTIDE SEQUENCE [LARGE SCALE GENOMIC DNA]</scope>
    <source>
        <strain evidence="3">CGMCC 4.7152</strain>
    </source>
</reference>
<dbReference type="Proteomes" id="UP001595912">
    <property type="component" value="Unassembled WGS sequence"/>
</dbReference>
<accession>A0ABV9W801</accession>
<dbReference type="PANTHER" id="PTHR43649:SF12">
    <property type="entry name" value="DIACETYLCHITOBIOSE BINDING PROTEIN DASA"/>
    <property type="match status" value="1"/>
</dbReference>
<dbReference type="EMBL" id="JBHSIU010000054">
    <property type="protein sequence ID" value="MFC5003610.1"/>
    <property type="molecule type" value="Genomic_DNA"/>
</dbReference>
<gene>
    <name evidence="2" type="ORF">ACFPIJ_38030</name>
</gene>
<feature type="chain" id="PRO_5045613811" evidence="1">
    <location>
        <begin position="26"/>
        <end position="459"/>
    </location>
</feature>
<evidence type="ECO:0000313" key="2">
    <source>
        <dbReference type="EMBL" id="MFC5003610.1"/>
    </source>
</evidence>
<dbReference type="RefSeq" id="WP_380122743.1">
    <property type="nucleotide sequence ID" value="NZ_JBHSIU010000054.1"/>
</dbReference>
<proteinExistence type="predicted"/>
<dbReference type="PANTHER" id="PTHR43649">
    <property type="entry name" value="ARABINOSE-BINDING PROTEIN-RELATED"/>
    <property type="match status" value="1"/>
</dbReference>
<keyword evidence="1" id="KW-0732">Signal</keyword>
<comment type="caution">
    <text evidence="2">The sequence shown here is derived from an EMBL/GenBank/DDBJ whole genome shotgun (WGS) entry which is preliminary data.</text>
</comment>
<sequence length="459" mass="48579">MTLQRCAWRPALAVLVTLALGATTAACGGDSDSASSSGKTLTMWTFKQSHVKALQKVAEGFQKETGISVKVEAYGPDDAYVTKVQAAAQTKDLPDLFEVHTTGDDFAFGGAGLLTDLAKDVDDAWLNSYLPQVRKDGSVTDEYYQKSLAKDAKTKGIKLGQRYSVPLTVGTFGIVYANKQRLADAGVTSAPTTWEQFIEVLGKVKAKHPDNGGVTIGFKSPTTGLEWFLQPMAYGLLGPEKFRALWGKDKASNFASPTGVQVLETYGQVTPYWTPGTQSLDIDSADMSFVQGKSTFDIGGTFTLAFLAQNGFDAANVLTFPVPAPANGAVKDLSLAPFTLTGVSVSATTKNRAGAVQWLKYLAKADVSATFAKEALDVPPTDLGADPSAAVGPALGAMIKAFGSGPNAYNPGDTSYRPNAYDGTPVAATLMDLTPLKKKSAAEIGAEMTKQIDAYWTKQ</sequence>
<evidence type="ECO:0000256" key="1">
    <source>
        <dbReference type="SAM" id="SignalP"/>
    </source>
</evidence>
<name>A0ABV9W801_9ACTN</name>
<dbReference type="InterPro" id="IPR006059">
    <property type="entry name" value="SBP"/>
</dbReference>
<keyword evidence="3" id="KW-1185">Reference proteome</keyword>
<feature type="signal peptide" evidence="1">
    <location>
        <begin position="1"/>
        <end position="25"/>
    </location>
</feature>
<dbReference type="Gene3D" id="3.40.190.10">
    <property type="entry name" value="Periplasmic binding protein-like II"/>
    <property type="match status" value="1"/>
</dbReference>
<evidence type="ECO:0000313" key="3">
    <source>
        <dbReference type="Proteomes" id="UP001595912"/>
    </source>
</evidence>
<organism evidence="2 3">
    <name type="scientific">Dactylosporangium cerinum</name>
    <dbReference type="NCBI Taxonomy" id="1434730"/>
    <lineage>
        <taxon>Bacteria</taxon>
        <taxon>Bacillati</taxon>
        <taxon>Actinomycetota</taxon>
        <taxon>Actinomycetes</taxon>
        <taxon>Micromonosporales</taxon>
        <taxon>Micromonosporaceae</taxon>
        <taxon>Dactylosporangium</taxon>
    </lineage>
</organism>
<dbReference type="SUPFAM" id="SSF53850">
    <property type="entry name" value="Periplasmic binding protein-like II"/>
    <property type="match status" value="1"/>
</dbReference>
<dbReference type="PROSITE" id="PS51257">
    <property type="entry name" value="PROKAR_LIPOPROTEIN"/>
    <property type="match status" value="1"/>
</dbReference>